<dbReference type="InterPro" id="IPR037522">
    <property type="entry name" value="HD_GYP_dom"/>
</dbReference>
<sequence>MILASTKSLKPGQCLGKPVYTEKGFVLVSEGVPITKHMINRLLELGITYVYVEDERTKDIKAPKPISDELRKQAKEMIESSFKNIQNKDTLSQTFVLEKTSKDLMKLVRSIVKEIKANKELITLLSDVITYDNYIFSHSLNVTLYTLAIGKKLNLSEKDLEVLGLGAILHDVGKMSIPTKILMKPGKLTNEEFDIVKAHTDSGFEILRNVMTIPLIASHCAYQHHERLDGSGYPRGIKGEDIHYFAKIIAVADVFDAVTSNRVYRNAMLPHEGLEILYSGVGKLFESGIIEAFRRAVVIYPLGLTVILNDGRKGVVSKQNPELSERPVVRIIEESGQVLRETYEVDLNKDLHLIISECDTTFAVDQNGEKS</sequence>
<dbReference type="Proteomes" id="UP000199159">
    <property type="component" value="Unassembled WGS sequence"/>
</dbReference>
<dbReference type="InterPro" id="IPR006675">
    <property type="entry name" value="HDIG_dom"/>
</dbReference>
<name>A0A1H0WQ35_9BACI</name>
<dbReference type="STRING" id="930152.SAMN05216565_11364"/>
<gene>
    <name evidence="2" type="ORF">SAMN05216565_11364</name>
</gene>
<dbReference type="NCBIfam" id="TIGR00277">
    <property type="entry name" value="HDIG"/>
    <property type="match status" value="1"/>
</dbReference>
<evidence type="ECO:0000313" key="2">
    <source>
        <dbReference type="EMBL" id="SDP92768.1"/>
    </source>
</evidence>
<dbReference type="SUPFAM" id="SSF109604">
    <property type="entry name" value="HD-domain/PDEase-like"/>
    <property type="match status" value="1"/>
</dbReference>
<reference evidence="3" key="1">
    <citation type="submission" date="2016-10" db="EMBL/GenBank/DDBJ databases">
        <authorList>
            <person name="Varghese N."/>
            <person name="Submissions S."/>
        </authorList>
    </citation>
    <scope>NUCLEOTIDE SEQUENCE [LARGE SCALE GENOMIC DNA]</scope>
    <source>
        <strain evidence="3">IBRC-M10078</strain>
    </source>
</reference>
<keyword evidence="3" id="KW-1185">Reference proteome</keyword>
<accession>A0A1H0WQ35</accession>
<feature type="domain" description="HD-GYP" evidence="1">
    <location>
        <begin position="113"/>
        <end position="309"/>
    </location>
</feature>
<organism evidence="2 3">
    <name type="scientific">Litchfieldia salsa</name>
    <dbReference type="NCBI Taxonomy" id="930152"/>
    <lineage>
        <taxon>Bacteria</taxon>
        <taxon>Bacillati</taxon>
        <taxon>Bacillota</taxon>
        <taxon>Bacilli</taxon>
        <taxon>Bacillales</taxon>
        <taxon>Bacillaceae</taxon>
        <taxon>Litchfieldia</taxon>
    </lineage>
</organism>
<dbReference type="CDD" id="cd00077">
    <property type="entry name" value="HDc"/>
    <property type="match status" value="1"/>
</dbReference>
<evidence type="ECO:0000259" key="1">
    <source>
        <dbReference type="PROSITE" id="PS51832"/>
    </source>
</evidence>
<dbReference type="Gene3D" id="1.10.3210.10">
    <property type="entry name" value="Hypothetical protein af1432"/>
    <property type="match status" value="1"/>
</dbReference>
<protein>
    <submittedName>
        <fullName evidence="2">HDIG domain-containing protein</fullName>
    </submittedName>
</protein>
<dbReference type="EMBL" id="FNJU01000013">
    <property type="protein sequence ID" value="SDP92768.1"/>
    <property type="molecule type" value="Genomic_DNA"/>
</dbReference>
<dbReference type="AlphaFoldDB" id="A0A1H0WQ35"/>
<dbReference type="Pfam" id="PF13487">
    <property type="entry name" value="HD_5"/>
    <property type="match status" value="1"/>
</dbReference>
<dbReference type="InterPro" id="IPR003607">
    <property type="entry name" value="HD/PDEase_dom"/>
</dbReference>
<proteinExistence type="predicted"/>
<evidence type="ECO:0000313" key="3">
    <source>
        <dbReference type="Proteomes" id="UP000199159"/>
    </source>
</evidence>
<dbReference type="RefSeq" id="WP_090858321.1">
    <property type="nucleotide sequence ID" value="NZ_FNJU01000013.1"/>
</dbReference>
<dbReference type="PANTHER" id="PTHR43155">
    <property type="entry name" value="CYCLIC DI-GMP PHOSPHODIESTERASE PA4108-RELATED"/>
    <property type="match status" value="1"/>
</dbReference>
<dbReference type="SMART" id="SM00471">
    <property type="entry name" value="HDc"/>
    <property type="match status" value="1"/>
</dbReference>
<dbReference type="PANTHER" id="PTHR43155:SF2">
    <property type="entry name" value="CYCLIC DI-GMP PHOSPHODIESTERASE PA4108"/>
    <property type="match status" value="1"/>
</dbReference>
<dbReference type="OrthoDB" id="9759601at2"/>
<dbReference type="PROSITE" id="PS51832">
    <property type="entry name" value="HD_GYP"/>
    <property type="match status" value="1"/>
</dbReference>